<proteinExistence type="predicted"/>
<gene>
    <name evidence="1" type="ORF">RBWH47_01450</name>
</gene>
<dbReference type="AlphaFoldDB" id="F2AQU1"/>
<dbReference type="Proteomes" id="UP000006222">
    <property type="component" value="Unassembled WGS sequence"/>
</dbReference>
<protein>
    <submittedName>
        <fullName evidence="1">Uncharacterized protein</fullName>
    </submittedName>
</protein>
<organism evidence="1 2">
    <name type="scientific">Rhodopirellula baltica WH47</name>
    <dbReference type="NCBI Taxonomy" id="991778"/>
    <lineage>
        <taxon>Bacteria</taxon>
        <taxon>Pseudomonadati</taxon>
        <taxon>Planctomycetota</taxon>
        <taxon>Planctomycetia</taxon>
        <taxon>Pirellulales</taxon>
        <taxon>Pirellulaceae</taxon>
        <taxon>Rhodopirellula</taxon>
    </lineage>
</organism>
<name>F2AQU1_RHOBT</name>
<evidence type="ECO:0000313" key="1">
    <source>
        <dbReference type="EMBL" id="EGF27995.1"/>
    </source>
</evidence>
<reference evidence="1 2" key="1">
    <citation type="journal article" date="2013" name="Mar. Genomics">
        <title>Expression of sulfatases in Rhodopirellula baltica and the diversity of sulfatases in the genus Rhodopirellula.</title>
        <authorList>
            <person name="Wegner C.E."/>
            <person name="Richter-Heitmann T."/>
            <person name="Klindworth A."/>
            <person name="Klockow C."/>
            <person name="Richter M."/>
            <person name="Achstetter T."/>
            <person name="Glockner F.O."/>
            <person name="Harder J."/>
        </authorList>
    </citation>
    <scope>NUCLEOTIDE SEQUENCE [LARGE SCALE GENOMIC DNA]</scope>
    <source>
        <strain evidence="1 2">WH47</strain>
    </source>
</reference>
<comment type="caution">
    <text evidence="1">The sequence shown here is derived from an EMBL/GenBank/DDBJ whole genome shotgun (WGS) entry which is preliminary data.</text>
</comment>
<accession>F2AQU1</accession>
<dbReference type="EMBL" id="AFAR01000120">
    <property type="protein sequence ID" value="EGF27995.1"/>
    <property type="molecule type" value="Genomic_DNA"/>
</dbReference>
<sequence length="41" mass="4537">MALTLQQTACYFASLAVSLSSMGPQLPSESIIHVMIHYRIK</sequence>
<evidence type="ECO:0000313" key="2">
    <source>
        <dbReference type="Proteomes" id="UP000006222"/>
    </source>
</evidence>
<dbReference type="PATRIC" id="fig|991778.3.peg.2189"/>